<dbReference type="Proteomes" id="UP000886998">
    <property type="component" value="Unassembled WGS sequence"/>
</dbReference>
<evidence type="ECO:0000313" key="2">
    <source>
        <dbReference type="EMBL" id="GFY68926.1"/>
    </source>
</evidence>
<dbReference type="AlphaFoldDB" id="A0A8X6YD99"/>
<feature type="region of interest" description="Disordered" evidence="1">
    <location>
        <begin position="1"/>
        <end position="38"/>
    </location>
</feature>
<gene>
    <name evidence="2" type="ORF">TNIN_497391</name>
</gene>
<evidence type="ECO:0000256" key="1">
    <source>
        <dbReference type="SAM" id="MobiDB-lite"/>
    </source>
</evidence>
<accession>A0A8X6YD99</accession>
<sequence>MVQDMRRMQSKTSLVALLRAPVESPPAERPSERPAERPPLMDFLVNEVEVTSCIPTPPRSLVVTRVPRRIPPPFISNLLERDPWNINSPIKDSNPERFQKTLFCWCPTIILSLRWEIMDSSFKL</sequence>
<comment type="caution">
    <text evidence="2">The sequence shown here is derived from an EMBL/GenBank/DDBJ whole genome shotgun (WGS) entry which is preliminary data.</text>
</comment>
<name>A0A8X6YD99_9ARAC</name>
<keyword evidence="3" id="KW-1185">Reference proteome</keyword>
<protein>
    <submittedName>
        <fullName evidence="2">Uncharacterized protein</fullName>
    </submittedName>
</protein>
<organism evidence="2 3">
    <name type="scientific">Trichonephila inaurata madagascariensis</name>
    <dbReference type="NCBI Taxonomy" id="2747483"/>
    <lineage>
        <taxon>Eukaryota</taxon>
        <taxon>Metazoa</taxon>
        <taxon>Ecdysozoa</taxon>
        <taxon>Arthropoda</taxon>
        <taxon>Chelicerata</taxon>
        <taxon>Arachnida</taxon>
        <taxon>Araneae</taxon>
        <taxon>Araneomorphae</taxon>
        <taxon>Entelegynae</taxon>
        <taxon>Araneoidea</taxon>
        <taxon>Nephilidae</taxon>
        <taxon>Trichonephila</taxon>
        <taxon>Trichonephila inaurata</taxon>
    </lineage>
</organism>
<evidence type="ECO:0000313" key="3">
    <source>
        <dbReference type="Proteomes" id="UP000886998"/>
    </source>
</evidence>
<dbReference type="EMBL" id="BMAV01017351">
    <property type="protein sequence ID" value="GFY68926.1"/>
    <property type="molecule type" value="Genomic_DNA"/>
</dbReference>
<proteinExistence type="predicted"/>
<reference evidence="2" key="1">
    <citation type="submission" date="2020-08" db="EMBL/GenBank/DDBJ databases">
        <title>Multicomponent nature underlies the extraordinary mechanical properties of spider dragline silk.</title>
        <authorList>
            <person name="Kono N."/>
            <person name="Nakamura H."/>
            <person name="Mori M."/>
            <person name="Yoshida Y."/>
            <person name="Ohtoshi R."/>
            <person name="Malay A.D."/>
            <person name="Moran D.A.P."/>
            <person name="Tomita M."/>
            <person name="Numata K."/>
            <person name="Arakawa K."/>
        </authorList>
    </citation>
    <scope>NUCLEOTIDE SEQUENCE</scope>
</reference>